<reference evidence="1 2" key="1">
    <citation type="submission" date="2015-09" db="EMBL/GenBank/DDBJ databases">
        <authorList>
            <consortium name="Pathogen Informatics"/>
        </authorList>
    </citation>
    <scope>NUCLEOTIDE SEQUENCE [LARGE SCALE GENOMIC DNA]</scope>
    <source>
        <strain evidence="1 2">2789STDY5834956</strain>
    </source>
</reference>
<dbReference type="RefSeq" id="WP_055207744.1">
    <property type="nucleotide sequence ID" value="NZ_CZBO01000003.1"/>
</dbReference>
<proteinExistence type="predicted"/>
<dbReference type="CDD" id="cd21059">
    <property type="entry name" value="LciA-like"/>
    <property type="match status" value="1"/>
</dbReference>
<gene>
    <name evidence="1" type="ORF">ERS852568_01860</name>
</gene>
<protein>
    <submittedName>
        <fullName evidence="1">Enterocin A Immunity</fullName>
    </submittedName>
</protein>
<name>A0A174TQX4_9CLOT</name>
<evidence type="ECO:0000313" key="1">
    <source>
        <dbReference type="EMBL" id="CUQ09269.1"/>
    </source>
</evidence>
<organism evidence="1 2">
    <name type="scientific">Clostridium baratii</name>
    <dbReference type="NCBI Taxonomy" id="1561"/>
    <lineage>
        <taxon>Bacteria</taxon>
        <taxon>Bacillati</taxon>
        <taxon>Bacillota</taxon>
        <taxon>Clostridia</taxon>
        <taxon>Eubacteriales</taxon>
        <taxon>Clostridiaceae</taxon>
        <taxon>Clostridium</taxon>
    </lineage>
</organism>
<dbReference type="InterPro" id="IPR015046">
    <property type="entry name" value="LciA_Immunity-like"/>
</dbReference>
<evidence type="ECO:0000313" key="2">
    <source>
        <dbReference type="Proteomes" id="UP000095563"/>
    </source>
</evidence>
<dbReference type="Proteomes" id="UP000095563">
    <property type="component" value="Unassembled WGS sequence"/>
</dbReference>
<dbReference type="Pfam" id="PF08951">
    <property type="entry name" value="EntA_Immun"/>
    <property type="match status" value="1"/>
</dbReference>
<dbReference type="EMBL" id="CZBO01000003">
    <property type="protein sequence ID" value="CUQ09269.1"/>
    <property type="molecule type" value="Genomic_DNA"/>
</dbReference>
<dbReference type="GO" id="GO:0030153">
    <property type="term" value="P:bacteriocin immunity"/>
    <property type="evidence" value="ECO:0007669"/>
    <property type="project" value="InterPro"/>
</dbReference>
<accession>A0A174TQX4</accession>
<dbReference type="AlphaFoldDB" id="A0A174TQX4"/>
<sequence>MNKKEKRMAAQDALLSRVYDLILNKETLDDERSKLIEFKDAVESGKDFEQQLMNLAESLRQLAIRKLNNKETLSPEVGKFYMDISTTGLLKKNFGTGMTVISFLS</sequence>